<sequence>MSTGGAVAAKGGLSPEQVRRVVVAHEGALRACYESEAQRNPNLRGGLTVSWQIEGSGSVTSASVASSTLDNARVEGCVVRQVRSWKFPTSDTSTNVNYPFKFGVGG</sequence>
<dbReference type="EMBL" id="CP089984">
    <property type="protein sequence ID" value="WXB20332.1"/>
    <property type="molecule type" value="Genomic_DNA"/>
</dbReference>
<dbReference type="NCBIfam" id="NF033768">
    <property type="entry name" value="myxo_SS_tail"/>
    <property type="match status" value="1"/>
</dbReference>
<accession>A0ABZ2MCU1</accession>
<reference evidence="1 2" key="1">
    <citation type="submission" date="2021-12" db="EMBL/GenBank/DDBJ databases">
        <title>Discovery of the Pendulisporaceae a myxobacterial family with distinct sporulation behavior and unique specialized metabolism.</title>
        <authorList>
            <person name="Garcia R."/>
            <person name="Popoff A."/>
            <person name="Bader C.D."/>
            <person name="Loehr J."/>
            <person name="Walesch S."/>
            <person name="Walt C."/>
            <person name="Boldt J."/>
            <person name="Bunk B."/>
            <person name="Haeckl F.J.F.P.J."/>
            <person name="Gunesch A.P."/>
            <person name="Birkelbach J."/>
            <person name="Nuebel U."/>
            <person name="Pietschmann T."/>
            <person name="Bach T."/>
            <person name="Mueller R."/>
        </authorList>
    </citation>
    <scope>NUCLEOTIDE SEQUENCE [LARGE SCALE GENOMIC DNA]</scope>
    <source>
        <strain evidence="1 2">MSr11954</strain>
    </source>
</reference>
<name>A0ABZ2MCU1_9BACT</name>
<gene>
    <name evidence="1" type="ORF">LZC94_47970</name>
</gene>
<organism evidence="1 2">
    <name type="scientific">Pendulispora albinea</name>
    <dbReference type="NCBI Taxonomy" id="2741071"/>
    <lineage>
        <taxon>Bacteria</taxon>
        <taxon>Pseudomonadati</taxon>
        <taxon>Myxococcota</taxon>
        <taxon>Myxococcia</taxon>
        <taxon>Myxococcales</taxon>
        <taxon>Sorangiineae</taxon>
        <taxon>Pendulisporaceae</taxon>
        <taxon>Pendulispora</taxon>
    </lineage>
</organism>
<dbReference type="Proteomes" id="UP001370348">
    <property type="component" value="Chromosome"/>
</dbReference>
<keyword evidence="2" id="KW-1185">Reference proteome</keyword>
<proteinExistence type="predicted"/>
<evidence type="ECO:0000313" key="1">
    <source>
        <dbReference type="EMBL" id="WXB20332.1"/>
    </source>
</evidence>
<evidence type="ECO:0000313" key="2">
    <source>
        <dbReference type="Proteomes" id="UP001370348"/>
    </source>
</evidence>
<protein>
    <submittedName>
        <fullName evidence="1">AgmX/PglI C-terminal domain-containing protein</fullName>
    </submittedName>
</protein>
<dbReference type="SUPFAM" id="SSF74653">
    <property type="entry name" value="TolA/TonB C-terminal domain"/>
    <property type="match status" value="1"/>
</dbReference>
<dbReference type="InterPro" id="IPR049806">
    <property type="entry name" value="MasK-like_C"/>
</dbReference>